<feature type="transmembrane region" description="Helical" evidence="7">
    <location>
        <begin position="370"/>
        <end position="389"/>
    </location>
</feature>
<keyword evidence="4 7" id="KW-1133">Transmembrane helix</keyword>
<dbReference type="GO" id="GO:0016020">
    <property type="term" value="C:membrane"/>
    <property type="evidence" value="ECO:0007669"/>
    <property type="project" value="UniProtKB-SubCell"/>
</dbReference>
<feature type="transmembrane region" description="Helical" evidence="7">
    <location>
        <begin position="478"/>
        <end position="505"/>
    </location>
</feature>
<feature type="transmembrane region" description="Helical" evidence="7">
    <location>
        <begin position="133"/>
        <end position="154"/>
    </location>
</feature>
<feature type="compositionally biased region" description="Acidic residues" evidence="6">
    <location>
        <begin position="580"/>
        <end position="592"/>
    </location>
</feature>
<keyword evidence="3 7" id="KW-0812">Transmembrane</keyword>
<evidence type="ECO:0000256" key="1">
    <source>
        <dbReference type="ARBA" id="ARBA00004141"/>
    </source>
</evidence>
<dbReference type="OrthoDB" id="10262656at2759"/>
<proteinExistence type="predicted"/>
<dbReference type="GO" id="GO:0022857">
    <property type="term" value="F:transmembrane transporter activity"/>
    <property type="evidence" value="ECO:0007669"/>
    <property type="project" value="InterPro"/>
</dbReference>
<feature type="region of interest" description="Disordered" evidence="6">
    <location>
        <begin position="1"/>
        <end position="89"/>
    </location>
</feature>
<keyword evidence="10" id="KW-1185">Reference proteome</keyword>
<keyword evidence="5 7" id="KW-0472">Membrane</keyword>
<protein>
    <recommendedName>
        <fullName evidence="8">Major facilitator superfamily (MFS) profile domain-containing protein</fullName>
    </recommendedName>
</protein>
<accession>A0A6H0Y1S2</accession>
<dbReference type="SUPFAM" id="SSF103473">
    <property type="entry name" value="MFS general substrate transporter"/>
    <property type="match status" value="1"/>
</dbReference>
<dbReference type="EMBL" id="CP051142">
    <property type="protein sequence ID" value="QIX00865.1"/>
    <property type="molecule type" value="Genomic_DNA"/>
</dbReference>
<evidence type="ECO:0000256" key="3">
    <source>
        <dbReference type="ARBA" id="ARBA00022692"/>
    </source>
</evidence>
<feature type="region of interest" description="Disordered" evidence="6">
    <location>
        <begin position="318"/>
        <end position="354"/>
    </location>
</feature>
<dbReference type="InterPro" id="IPR020846">
    <property type="entry name" value="MFS_dom"/>
</dbReference>
<dbReference type="AlphaFoldDB" id="A0A6H0Y1S2"/>
<feature type="compositionally biased region" description="Polar residues" evidence="6">
    <location>
        <begin position="30"/>
        <end position="41"/>
    </location>
</feature>
<feature type="transmembrane region" description="Helical" evidence="7">
    <location>
        <begin position="439"/>
        <end position="458"/>
    </location>
</feature>
<evidence type="ECO:0000256" key="6">
    <source>
        <dbReference type="SAM" id="MobiDB-lite"/>
    </source>
</evidence>
<dbReference type="InterPro" id="IPR001958">
    <property type="entry name" value="Tet-R_TetA/multi-R_MdtG-like"/>
</dbReference>
<dbReference type="PRINTS" id="PR01035">
    <property type="entry name" value="TCRTETA"/>
</dbReference>
<dbReference type="CDD" id="cd17330">
    <property type="entry name" value="MFS_SLC46_TetA_like"/>
    <property type="match status" value="1"/>
</dbReference>
<evidence type="ECO:0000256" key="2">
    <source>
        <dbReference type="ARBA" id="ARBA00022448"/>
    </source>
</evidence>
<dbReference type="InterPro" id="IPR011701">
    <property type="entry name" value="MFS"/>
</dbReference>
<evidence type="ECO:0000313" key="10">
    <source>
        <dbReference type="Proteomes" id="UP000503462"/>
    </source>
</evidence>
<evidence type="ECO:0000259" key="8">
    <source>
        <dbReference type="PROSITE" id="PS50850"/>
    </source>
</evidence>
<organism evidence="9 10">
    <name type="scientific">Peltaster fructicola</name>
    <dbReference type="NCBI Taxonomy" id="286661"/>
    <lineage>
        <taxon>Eukaryota</taxon>
        <taxon>Fungi</taxon>
        <taxon>Dikarya</taxon>
        <taxon>Ascomycota</taxon>
        <taxon>Pezizomycotina</taxon>
        <taxon>Dothideomycetes</taxon>
        <taxon>Dothideomycetes incertae sedis</taxon>
        <taxon>Peltaster</taxon>
    </lineage>
</organism>
<evidence type="ECO:0000256" key="7">
    <source>
        <dbReference type="SAM" id="Phobius"/>
    </source>
</evidence>
<keyword evidence="2" id="KW-0813">Transport</keyword>
<feature type="transmembrane region" description="Helical" evidence="7">
    <location>
        <begin position="223"/>
        <end position="242"/>
    </location>
</feature>
<feature type="region of interest" description="Disordered" evidence="6">
    <location>
        <begin position="580"/>
        <end position="603"/>
    </location>
</feature>
<dbReference type="Pfam" id="PF07690">
    <property type="entry name" value="MFS_1"/>
    <property type="match status" value="1"/>
</dbReference>
<feature type="transmembrane region" description="Helical" evidence="7">
    <location>
        <begin position="553"/>
        <end position="573"/>
    </location>
</feature>
<evidence type="ECO:0000313" key="9">
    <source>
        <dbReference type="EMBL" id="QIX00865.1"/>
    </source>
</evidence>
<evidence type="ECO:0000256" key="5">
    <source>
        <dbReference type="ARBA" id="ARBA00023136"/>
    </source>
</evidence>
<sequence length="603" mass="64486">MPSSNNGAAPESIAPTSAVAAVRERVSRKPTLQQRQSSTFKYHTFPTAPPRHQGEPTSRGGMKRNASNASPIQQSPSPRSQSADSSHDTPLPVKQLLILAVIALAEQTALNSISPYLPEMVRSFPEVREDQGALYVGLIASAFAATQFATGVLYGALSDRIGRKPVVLFGTICTAGAFVAFGFSKTLWQAVLVQAIMGLVNGNQGVISTCLGEITDRSNQGKAFTYLPVIYGLGGITGPVLGGLLVTKMDPFNPAKKAKYPYLLPNLVSAGLLVVDFIITALFLEESLEGAKNLPPFYRRVGDMFSWLWQFNSSSNPTYVRRKQDDPARQSLIPRASQEDIQEEDEDESTLQDKSHEKVDYKEIMTKNTILLMVTFLIFQLSNVSFNGLYPVFAQAPTPTGRALNPEEIGLSLAFAGGITIVFQVGIFGRLRERMGNKVTYRASLIGFALAFVLVPWVGYKNSSGKAGDPITTTGEVLLWIELGVVLIVKTIASVAGLAAALLLITNSAPSHNTLGTLNGIAQTLSAAGRAAGPLISGALYTAAIKVQPKGEALAFGIFGIVAFIGAILSLGITGDQLEDDDFEHDSDDDVEATSGDQTSRGR</sequence>
<feature type="transmembrane region" description="Helical" evidence="7">
    <location>
        <begin position="409"/>
        <end position="427"/>
    </location>
</feature>
<feature type="compositionally biased region" description="Low complexity" evidence="6">
    <location>
        <begin position="70"/>
        <end position="84"/>
    </location>
</feature>
<name>A0A6H0Y1S2_9PEZI</name>
<feature type="domain" description="Major facilitator superfamily (MFS) profile" evidence="8">
    <location>
        <begin position="95"/>
        <end position="578"/>
    </location>
</feature>
<dbReference type="PROSITE" id="PS50850">
    <property type="entry name" value="MFS"/>
    <property type="match status" value="1"/>
</dbReference>
<comment type="subcellular location">
    <subcellularLocation>
        <location evidence="1">Membrane</location>
        <topology evidence="1">Multi-pass membrane protein</topology>
    </subcellularLocation>
</comment>
<feature type="transmembrane region" description="Helical" evidence="7">
    <location>
        <begin position="166"/>
        <end position="184"/>
    </location>
</feature>
<dbReference type="PANTHER" id="PTHR23504">
    <property type="entry name" value="MAJOR FACILITATOR SUPERFAMILY DOMAIN-CONTAINING PROTEIN 10"/>
    <property type="match status" value="1"/>
</dbReference>
<evidence type="ECO:0000256" key="4">
    <source>
        <dbReference type="ARBA" id="ARBA00022989"/>
    </source>
</evidence>
<dbReference type="Proteomes" id="UP000503462">
    <property type="component" value="Chromosome 4"/>
</dbReference>
<gene>
    <name evidence="9" type="ORF">AMS68_006382</name>
</gene>
<feature type="transmembrane region" description="Helical" evidence="7">
    <location>
        <begin position="262"/>
        <end position="284"/>
    </location>
</feature>
<reference evidence="9 10" key="1">
    <citation type="journal article" date="2016" name="Sci. Rep.">
        <title>Peltaster fructicola genome reveals evolution from an invasive phytopathogen to an ectophytic parasite.</title>
        <authorList>
            <person name="Xu C."/>
            <person name="Chen H."/>
            <person name="Gleason M.L."/>
            <person name="Xu J.R."/>
            <person name="Liu H."/>
            <person name="Zhang R."/>
            <person name="Sun G."/>
        </authorList>
    </citation>
    <scope>NUCLEOTIDE SEQUENCE [LARGE SCALE GENOMIC DNA]</scope>
    <source>
        <strain evidence="9 10">LNHT1506</strain>
    </source>
</reference>
<feature type="compositionally biased region" description="Acidic residues" evidence="6">
    <location>
        <begin position="340"/>
        <end position="350"/>
    </location>
</feature>
<dbReference type="PANTHER" id="PTHR23504:SF39">
    <property type="entry name" value="TRANSPORTER, PUTATIVE (AFU_ORTHOLOGUE AFUA_6G03860)-RELATED"/>
    <property type="match status" value="1"/>
</dbReference>
<dbReference type="Gene3D" id="1.20.1250.20">
    <property type="entry name" value="MFS general substrate transporter like domains"/>
    <property type="match status" value="1"/>
</dbReference>
<dbReference type="InterPro" id="IPR036259">
    <property type="entry name" value="MFS_trans_sf"/>
</dbReference>